<evidence type="ECO:0000313" key="2">
    <source>
        <dbReference type="Proteomes" id="UP000887565"/>
    </source>
</evidence>
<accession>A0A915JEI7</accession>
<evidence type="ECO:0000313" key="3">
    <source>
        <dbReference type="WBParaSite" id="nRc.2.0.1.t24598-RA"/>
    </source>
</evidence>
<dbReference type="InterPro" id="IPR045841">
    <property type="entry name" value="E3_UBR4_N"/>
</dbReference>
<dbReference type="WBParaSite" id="nRc.2.0.1.t24598-RA">
    <property type="protein sequence ID" value="nRc.2.0.1.t24598-RA"/>
    <property type="gene ID" value="nRc.2.0.1.g24598"/>
</dbReference>
<sequence>MLNNDQYSEFYDCLSRMFVQPYVRKNEALIDSQDASPRVSIFTYSMRVLWRLLTELPPPISYLKRFIDRTIDSNQKPFELNTIVIILRFMSRFSDSTFTTWMEDGLCKQKMNQKEAVQLIDNFKDRICSLEFGLNFFESVFKSCAESKTSPSVTEMIIADLLLNRFLALLLDKSTEIKEKYEAKLNVILPLLSCIAQMYLAFTKSSLIEEACHGSSDQLPDTPESKTLINLLMSIAAPSIGGDLSYDFGVSSWLYAHSSIRRLALDWLKDDDTIRGYPSYKIASGSDTFAIPDGSFSQLFATHLRIISEADPCLIPVVQRLLYANITAILFIIK</sequence>
<organism evidence="2 3">
    <name type="scientific">Romanomermis culicivorax</name>
    <name type="common">Nematode worm</name>
    <dbReference type="NCBI Taxonomy" id="13658"/>
    <lineage>
        <taxon>Eukaryota</taxon>
        <taxon>Metazoa</taxon>
        <taxon>Ecdysozoa</taxon>
        <taxon>Nematoda</taxon>
        <taxon>Enoplea</taxon>
        <taxon>Dorylaimia</taxon>
        <taxon>Mermithida</taxon>
        <taxon>Mermithoidea</taxon>
        <taxon>Mermithidae</taxon>
        <taxon>Romanomermis</taxon>
    </lineage>
</organism>
<dbReference type="AlphaFoldDB" id="A0A915JEI7"/>
<dbReference type="Proteomes" id="UP000887565">
    <property type="component" value="Unplaced"/>
</dbReference>
<proteinExistence type="predicted"/>
<keyword evidence="2" id="KW-1185">Reference proteome</keyword>
<feature type="domain" description="E3 ubiquitin-protein ligase UBR4 N-terminal" evidence="1">
    <location>
        <begin position="40"/>
        <end position="145"/>
    </location>
</feature>
<dbReference type="Pfam" id="PF19423">
    <property type="entry name" value="E3_UBR4_N"/>
    <property type="match status" value="1"/>
</dbReference>
<reference evidence="3" key="1">
    <citation type="submission" date="2022-11" db="UniProtKB">
        <authorList>
            <consortium name="WormBaseParasite"/>
        </authorList>
    </citation>
    <scope>IDENTIFICATION</scope>
</reference>
<evidence type="ECO:0000259" key="1">
    <source>
        <dbReference type="Pfam" id="PF19423"/>
    </source>
</evidence>
<name>A0A915JEI7_ROMCU</name>
<protein>
    <submittedName>
        <fullName evidence="3">E3 ubiquitin-protein ligase UBR4 N-terminal domain-containing protein</fullName>
    </submittedName>
</protein>